<feature type="domain" description="Single" evidence="3">
    <location>
        <begin position="83"/>
        <end position="148"/>
    </location>
</feature>
<dbReference type="Pfam" id="PF15430">
    <property type="entry name" value="SVWC"/>
    <property type="match status" value="1"/>
</dbReference>
<dbReference type="AlphaFoldDB" id="A0AAQ4DZB3"/>
<protein>
    <recommendedName>
        <fullName evidence="3">Single domain-containing protein</fullName>
    </recommendedName>
</protein>
<proteinExistence type="predicted"/>
<sequence length="148" mass="17042">MKRQYHMKKLFLRAKQYASATRVQLSILPAESYFSGNPFKSVSEIMLKFILLAVMLTSHVVFGEEDNEEKKRVASLRIINGTCHYRGEVVKGGKSKNMNDPCEKWKCNLKKKRLMITGCKLPDQYGSCIPYSTGRLPWPHCCKYRNAC</sequence>
<evidence type="ECO:0000313" key="5">
    <source>
        <dbReference type="Proteomes" id="UP001321473"/>
    </source>
</evidence>
<name>A0AAQ4DZB3_AMBAM</name>
<comment type="subcellular location">
    <subcellularLocation>
        <location evidence="1">Secreted</location>
    </subcellularLocation>
</comment>
<accession>A0AAQ4DZB3</accession>
<dbReference type="InterPro" id="IPR029277">
    <property type="entry name" value="SVWC_dom"/>
</dbReference>
<keyword evidence="5" id="KW-1185">Reference proteome</keyword>
<reference evidence="4 5" key="1">
    <citation type="journal article" date="2023" name="Arcadia Sci">
        <title>De novo assembly of a long-read Amblyomma americanum tick genome.</title>
        <authorList>
            <person name="Chou S."/>
            <person name="Poskanzer K.E."/>
            <person name="Rollins M."/>
            <person name="Thuy-Boun P.S."/>
        </authorList>
    </citation>
    <scope>NUCLEOTIDE SEQUENCE [LARGE SCALE GENOMIC DNA]</scope>
    <source>
        <strain evidence="4">F_SG_1</strain>
        <tissue evidence="4">Salivary glands</tissue>
    </source>
</reference>
<evidence type="ECO:0000313" key="4">
    <source>
        <dbReference type="EMBL" id="KAK8767803.1"/>
    </source>
</evidence>
<gene>
    <name evidence="4" type="ORF">V5799_005417</name>
</gene>
<organism evidence="4 5">
    <name type="scientific">Amblyomma americanum</name>
    <name type="common">Lone star tick</name>
    <dbReference type="NCBI Taxonomy" id="6943"/>
    <lineage>
        <taxon>Eukaryota</taxon>
        <taxon>Metazoa</taxon>
        <taxon>Ecdysozoa</taxon>
        <taxon>Arthropoda</taxon>
        <taxon>Chelicerata</taxon>
        <taxon>Arachnida</taxon>
        <taxon>Acari</taxon>
        <taxon>Parasitiformes</taxon>
        <taxon>Ixodida</taxon>
        <taxon>Ixodoidea</taxon>
        <taxon>Ixodidae</taxon>
        <taxon>Amblyomminae</taxon>
        <taxon>Amblyomma</taxon>
    </lineage>
</organism>
<evidence type="ECO:0000256" key="1">
    <source>
        <dbReference type="ARBA" id="ARBA00004613"/>
    </source>
</evidence>
<dbReference type="GO" id="GO:0005576">
    <property type="term" value="C:extracellular region"/>
    <property type="evidence" value="ECO:0007669"/>
    <property type="project" value="UniProtKB-SubCell"/>
</dbReference>
<dbReference type="Proteomes" id="UP001321473">
    <property type="component" value="Unassembled WGS sequence"/>
</dbReference>
<comment type="caution">
    <text evidence="4">The sequence shown here is derived from an EMBL/GenBank/DDBJ whole genome shotgun (WGS) entry which is preliminary data.</text>
</comment>
<dbReference type="EMBL" id="JARKHS020024965">
    <property type="protein sequence ID" value="KAK8767803.1"/>
    <property type="molecule type" value="Genomic_DNA"/>
</dbReference>
<evidence type="ECO:0000259" key="3">
    <source>
        <dbReference type="SMART" id="SM01318"/>
    </source>
</evidence>
<evidence type="ECO:0000256" key="2">
    <source>
        <dbReference type="ARBA" id="ARBA00022525"/>
    </source>
</evidence>
<dbReference type="SMART" id="SM01318">
    <property type="entry name" value="SVWC"/>
    <property type="match status" value="1"/>
</dbReference>
<keyword evidence="2" id="KW-0964">Secreted</keyword>